<evidence type="ECO:0000313" key="1">
    <source>
        <dbReference type="EMBL" id="CAF1183595.1"/>
    </source>
</evidence>
<dbReference type="EMBL" id="CAJOBB010004500">
    <property type="protein sequence ID" value="CAF4091736.1"/>
    <property type="molecule type" value="Genomic_DNA"/>
</dbReference>
<name>A0A819UC40_9BILA</name>
<dbReference type="Proteomes" id="UP000663868">
    <property type="component" value="Unassembled WGS sequence"/>
</dbReference>
<protein>
    <submittedName>
        <fullName evidence="2">Uncharacterized protein</fullName>
    </submittedName>
</protein>
<comment type="caution">
    <text evidence="2">The sequence shown here is derived from an EMBL/GenBank/DDBJ whole genome shotgun (WGS) entry which is preliminary data.</text>
</comment>
<proteinExistence type="predicted"/>
<dbReference type="Proteomes" id="UP000663860">
    <property type="component" value="Unassembled WGS sequence"/>
</dbReference>
<dbReference type="EMBL" id="CAJNOE010000378">
    <property type="protein sequence ID" value="CAF1183595.1"/>
    <property type="molecule type" value="Genomic_DNA"/>
</dbReference>
<evidence type="ECO:0000313" key="2">
    <source>
        <dbReference type="EMBL" id="CAF4091736.1"/>
    </source>
</evidence>
<gene>
    <name evidence="1" type="ORF">IZO911_LOCUS27612</name>
    <name evidence="2" type="ORF">KXQ929_LOCUS33998</name>
</gene>
<dbReference type="AlphaFoldDB" id="A0A819UC40"/>
<organism evidence="2 3">
    <name type="scientific">Adineta steineri</name>
    <dbReference type="NCBI Taxonomy" id="433720"/>
    <lineage>
        <taxon>Eukaryota</taxon>
        <taxon>Metazoa</taxon>
        <taxon>Spiralia</taxon>
        <taxon>Gnathifera</taxon>
        <taxon>Rotifera</taxon>
        <taxon>Eurotatoria</taxon>
        <taxon>Bdelloidea</taxon>
        <taxon>Adinetida</taxon>
        <taxon>Adinetidae</taxon>
        <taxon>Adineta</taxon>
    </lineage>
</organism>
<accession>A0A819UC40</accession>
<sequence length="129" mass="14578">MIIEKLLDNVCCHIRCYLGVASLVPELGDLGSGISNCVLFLGGGAVKKAYRIKQAFSLLAKHNKKSVKDIFFDHPDVDYVFHELLNYVIIFSSVSKMLEDDEEDREINAGDKLDYGYLEFQYISHVDVV</sequence>
<reference evidence="2" key="1">
    <citation type="submission" date="2021-02" db="EMBL/GenBank/DDBJ databases">
        <authorList>
            <person name="Nowell W R."/>
        </authorList>
    </citation>
    <scope>NUCLEOTIDE SEQUENCE</scope>
</reference>
<evidence type="ECO:0000313" key="3">
    <source>
        <dbReference type="Proteomes" id="UP000663868"/>
    </source>
</evidence>